<accession>A0A1B0D8Q8</accession>
<evidence type="ECO:0000256" key="2">
    <source>
        <dbReference type="SAM" id="SignalP"/>
    </source>
</evidence>
<proteinExistence type="predicted"/>
<name>A0A1B0D8Q8_PHLPP</name>
<feature type="compositionally biased region" description="Polar residues" evidence="1">
    <location>
        <begin position="85"/>
        <end position="105"/>
    </location>
</feature>
<dbReference type="EMBL" id="AJVK01027661">
    <property type="status" value="NOT_ANNOTATED_CDS"/>
    <property type="molecule type" value="Genomic_DNA"/>
</dbReference>
<dbReference type="AlphaFoldDB" id="A0A1B0D8Q8"/>
<protein>
    <submittedName>
        <fullName evidence="3">Uncharacterized protein</fullName>
    </submittedName>
</protein>
<organism evidence="3 4">
    <name type="scientific">Phlebotomus papatasi</name>
    <name type="common">Sandfly</name>
    <dbReference type="NCBI Taxonomy" id="29031"/>
    <lineage>
        <taxon>Eukaryota</taxon>
        <taxon>Metazoa</taxon>
        <taxon>Ecdysozoa</taxon>
        <taxon>Arthropoda</taxon>
        <taxon>Hexapoda</taxon>
        <taxon>Insecta</taxon>
        <taxon>Pterygota</taxon>
        <taxon>Neoptera</taxon>
        <taxon>Endopterygota</taxon>
        <taxon>Diptera</taxon>
        <taxon>Nematocera</taxon>
        <taxon>Psychodoidea</taxon>
        <taxon>Psychodidae</taxon>
        <taxon>Phlebotomus</taxon>
        <taxon>Phlebotomus</taxon>
    </lineage>
</organism>
<reference evidence="3" key="1">
    <citation type="submission" date="2022-08" db="UniProtKB">
        <authorList>
            <consortium name="EnsemblMetazoa"/>
        </authorList>
    </citation>
    <scope>IDENTIFICATION</scope>
    <source>
        <strain evidence="3">Israel</strain>
    </source>
</reference>
<feature type="signal peptide" evidence="2">
    <location>
        <begin position="1"/>
        <end position="21"/>
    </location>
</feature>
<keyword evidence="4" id="KW-1185">Reference proteome</keyword>
<dbReference type="VEuPathDB" id="VectorBase:PPAPM1_004793"/>
<sequence length="118" mass="12847">MNTKSLLICIALLVAFSLATAQRNENMFSPAGCPPNSRPVENAPKNQASCGDTQQAQEEKPKKETKETKILVKEKNVSNVSVSKDTSGMRTDQGVWSLQNANSTTHRVKDSGRLITSN</sequence>
<feature type="chain" id="PRO_5043736036" evidence="2">
    <location>
        <begin position="22"/>
        <end position="118"/>
    </location>
</feature>
<keyword evidence="2" id="KW-0732">Signal</keyword>
<feature type="region of interest" description="Disordered" evidence="1">
    <location>
        <begin position="26"/>
        <end position="118"/>
    </location>
</feature>
<dbReference type="Proteomes" id="UP000092462">
    <property type="component" value="Unassembled WGS sequence"/>
</dbReference>
<feature type="compositionally biased region" description="Basic and acidic residues" evidence="1">
    <location>
        <begin position="57"/>
        <end position="76"/>
    </location>
</feature>
<evidence type="ECO:0000313" key="4">
    <source>
        <dbReference type="Proteomes" id="UP000092462"/>
    </source>
</evidence>
<dbReference type="EnsemblMetazoa" id="PPAI003931-RA">
    <property type="protein sequence ID" value="PPAI003931-PA"/>
    <property type="gene ID" value="PPAI003931"/>
</dbReference>
<dbReference type="VEuPathDB" id="VectorBase:PPAI003931"/>
<evidence type="ECO:0000256" key="1">
    <source>
        <dbReference type="SAM" id="MobiDB-lite"/>
    </source>
</evidence>
<evidence type="ECO:0000313" key="3">
    <source>
        <dbReference type="EnsemblMetazoa" id="PPAI003931-PA"/>
    </source>
</evidence>